<organism evidence="5 6">
    <name type="scientific">Hypocrea atroviridis (strain ATCC 20476 / IMI 206040)</name>
    <name type="common">Trichoderma atroviride</name>
    <dbReference type="NCBI Taxonomy" id="452589"/>
    <lineage>
        <taxon>Eukaryota</taxon>
        <taxon>Fungi</taxon>
        <taxon>Dikarya</taxon>
        <taxon>Ascomycota</taxon>
        <taxon>Pezizomycotina</taxon>
        <taxon>Sordariomycetes</taxon>
        <taxon>Hypocreomycetidae</taxon>
        <taxon>Hypocreales</taxon>
        <taxon>Hypocreaceae</taxon>
        <taxon>Trichoderma</taxon>
    </lineage>
</organism>
<dbReference type="SMART" id="SM00248">
    <property type="entry name" value="ANK"/>
    <property type="match status" value="13"/>
</dbReference>
<keyword evidence="1" id="KW-0677">Repeat</keyword>
<evidence type="ECO:0000313" key="6">
    <source>
        <dbReference type="Proteomes" id="UP000005426"/>
    </source>
</evidence>
<dbReference type="PROSITE" id="PS50088">
    <property type="entry name" value="ANK_REPEAT"/>
    <property type="match status" value="5"/>
</dbReference>
<dbReference type="Gene3D" id="1.25.40.20">
    <property type="entry name" value="Ankyrin repeat-containing domain"/>
    <property type="match status" value="3"/>
</dbReference>
<name>G9NPV5_HYPAI</name>
<feature type="repeat" description="ANK" evidence="3">
    <location>
        <begin position="898"/>
        <end position="930"/>
    </location>
</feature>
<dbReference type="InterPro" id="IPR025676">
    <property type="entry name" value="Clr5_dom"/>
</dbReference>
<keyword evidence="2 3" id="KW-0040">ANK repeat</keyword>
<reference evidence="5 6" key="1">
    <citation type="journal article" date="2011" name="Genome Biol.">
        <title>Comparative genome sequence analysis underscores mycoparasitism as the ancestral life style of Trichoderma.</title>
        <authorList>
            <person name="Kubicek C.P."/>
            <person name="Herrera-Estrella A."/>
            <person name="Seidl-Seiboth V."/>
            <person name="Martinez D.A."/>
            <person name="Druzhinina I.S."/>
            <person name="Thon M."/>
            <person name="Zeilinger S."/>
            <person name="Casas-Flores S."/>
            <person name="Horwitz B.A."/>
            <person name="Mukherjee P.K."/>
            <person name="Mukherjee M."/>
            <person name="Kredics L."/>
            <person name="Alcaraz L.D."/>
            <person name="Aerts A."/>
            <person name="Antal Z."/>
            <person name="Atanasova L."/>
            <person name="Cervantes-Badillo M.G."/>
            <person name="Challacombe J."/>
            <person name="Chertkov O."/>
            <person name="McCluskey K."/>
            <person name="Coulpier F."/>
            <person name="Deshpande N."/>
            <person name="von Doehren H."/>
            <person name="Ebbole D.J."/>
            <person name="Esquivel-Naranjo E.U."/>
            <person name="Fekete E."/>
            <person name="Flipphi M."/>
            <person name="Glaser F."/>
            <person name="Gomez-Rodriguez E.Y."/>
            <person name="Gruber S."/>
            <person name="Han C."/>
            <person name="Henrissat B."/>
            <person name="Hermosa R."/>
            <person name="Hernandez-Onate M."/>
            <person name="Karaffa L."/>
            <person name="Kosti I."/>
            <person name="Le Crom S."/>
            <person name="Lindquist E."/>
            <person name="Lucas S."/>
            <person name="Luebeck M."/>
            <person name="Luebeck P.S."/>
            <person name="Margeot A."/>
            <person name="Metz B."/>
            <person name="Misra M."/>
            <person name="Nevalainen H."/>
            <person name="Omann M."/>
            <person name="Packer N."/>
            <person name="Perrone G."/>
            <person name="Uresti-Rivera E.E."/>
            <person name="Salamov A."/>
            <person name="Schmoll M."/>
            <person name="Seiboth B."/>
            <person name="Shapiro H."/>
            <person name="Sukno S."/>
            <person name="Tamayo-Ramos J.A."/>
            <person name="Tisch D."/>
            <person name="Wiest A."/>
            <person name="Wilkinson H.H."/>
            <person name="Zhang M."/>
            <person name="Coutinho P.M."/>
            <person name="Kenerley C.M."/>
            <person name="Monte E."/>
            <person name="Baker S.E."/>
            <person name="Grigoriev I.V."/>
        </authorList>
    </citation>
    <scope>NUCLEOTIDE SEQUENCE [LARGE SCALE GENOMIC DNA]</scope>
    <source>
        <strain evidence="6">ATCC 20476 / IMI 206040</strain>
    </source>
</reference>
<proteinExistence type="predicted"/>
<dbReference type="OMA" id="NINWDPY"/>
<dbReference type="PANTHER" id="PTHR24198">
    <property type="entry name" value="ANKYRIN REPEAT AND PROTEIN KINASE DOMAIN-CONTAINING PROTEIN"/>
    <property type="match status" value="1"/>
</dbReference>
<dbReference type="Pfam" id="PF12796">
    <property type="entry name" value="Ank_2"/>
    <property type="match status" value="4"/>
</dbReference>
<gene>
    <name evidence="5" type="ORF">TRIATDRAFT_317057</name>
</gene>
<sequence length="1062" mass="116173">MSNNSGPNINWDPYIQDITSFYIIQNKTAEETIQYLRENHGLQVTPRQFKYKFGGKKNIAEKEWTTGIIPAIRKRALENKESDVYFHGDKLDSKRLKRGIGRYDAAVSRDFLDLDTSTVIGQNLSDRLCIATPPSHSASPLTNPNPEVHQHVTEVTLLEAPAQILRRISPSSVERALPSNSGRSLLPNRDDAQLLGTLMQESIDLSFTRMSSDGLFESFGVDTLLGVPQFLLKSNLPYFHLKYSIPQSTSSPGVPSTNESFDIPTITDQSSIDLPSMLAKVIGFPYNGQIADAIPSFVTKLQALVPEQGPGELNTQIQAFSDPSQKPSIFQLFEIAAYFCSNNMLQKSQAATFVEWVIKHDHAKSLILFLRLRRDMLTVKAFIPSLVEGGASIKNQEFLKQLHALGAKFDHVAVELLEINDPEFQAFVLSAVDPELLKGESGGRVLRSVARTQNVEVAEVLIQAGAKVNVSLSEEVPTPALWEAIACDNFEMVKCLVRAAADVNKSSFAATYFGADRPLSLAVKNNNKRLVEYLLDQNAAIDGFVYRKPLLRYAAEEVPDIYKLLLKKSGSVPEVTIDHTIVQLVKAANSDAQSLLEFLSQHPQVSERMLEEAMVEALRKSETQAVVNFLQHGVDPNGSHIPDSDLRPLKVAATLRSRSSSLTYTGLLIHAKVDVNIDGLVKSLVWNEDYNPVVEKWVDAGLDLKKYGPIAIETASEESNIDALVLLIDRGSSVNSYGDRFTPFQAVALDESLELLQYLFKKGAEVNKPAFPVRGYTALQAAAKACSIEKIQYLLGVGAEINAPPAVTGGATALEATVRPEGWIDDDYPEEWYSEESGLVETFIFLLREGAAANRPDGSNSPLLHDIIERKNTHLLKLALEAGANTTHRWRTLSASLCERTPLQLAAEKGQVDAVKLLLDHHADLNALPARHHGKTALQAAASSETACIETVELLLNAGAAINADPAPLGGISALQGAAIKGYFQIAMLLIEKGANVNALPAINNGRTAIEGAAEHGRLDMVQMLLNAGAVGDVIRKTGFKKAICLARKNRHFAVVDLLESH</sequence>
<dbReference type="Pfam" id="PF14420">
    <property type="entry name" value="Clr5"/>
    <property type="match status" value="1"/>
</dbReference>
<feature type="repeat" description="ANK" evidence="3">
    <location>
        <begin position="970"/>
        <end position="1002"/>
    </location>
</feature>
<dbReference type="InterPro" id="IPR002110">
    <property type="entry name" value="Ankyrin_rpt"/>
</dbReference>
<accession>G9NPV5</accession>
<dbReference type="eggNOG" id="KOG4177">
    <property type="taxonomic scope" value="Eukaryota"/>
</dbReference>
<dbReference type="AlphaFoldDB" id="G9NPV5"/>
<dbReference type="OrthoDB" id="539213at2759"/>
<dbReference type="KEGG" id="tatv:25783233"/>
<keyword evidence="6" id="KW-1185">Reference proteome</keyword>
<protein>
    <recommendedName>
        <fullName evidence="4">Clr5 domain-containing protein</fullName>
    </recommendedName>
</protein>
<dbReference type="PANTHER" id="PTHR24198:SF165">
    <property type="entry name" value="ANKYRIN REPEAT-CONTAINING PROTEIN-RELATED"/>
    <property type="match status" value="1"/>
</dbReference>
<dbReference type="Proteomes" id="UP000005426">
    <property type="component" value="Unassembled WGS sequence"/>
</dbReference>
<evidence type="ECO:0000313" key="5">
    <source>
        <dbReference type="EMBL" id="EHK47108.1"/>
    </source>
</evidence>
<dbReference type="SUPFAM" id="SSF48403">
    <property type="entry name" value="Ankyrin repeat"/>
    <property type="match status" value="2"/>
</dbReference>
<feature type="repeat" description="ANK" evidence="3">
    <location>
        <begin position="774"/>
        <end position="806"/>
    </location>
</feature>
<evidence type="ECO:0000256" key="3">
    <source>
        <dbReference type="PROSITE-ProRule" id="PRU00023"/>
    </source>
</evidence>
<evidence type="ECO:0000259" key="4">
    <source>
        <dbReference type="Pfam" id="PF14420"/>
    </source>
</evidence>
<feature type="domain" description="Clr5" evidence="4">
    <location>
        <begin position="10"/>
        <end position="53"/>
    </location>
</feature>
<dbReference type="HOGENOM" id="CLU_274294_0_0_1"/>
<comment type="caution">
    <text evidence="5">The sequence shown here is derived from an EMBL/GenBank/DDBJ whole genome shotgun (WGS) entry which is preliminary data.</text>
</comment>
<evidence type="ECO:0000256" key="2">
    <source>
        <dbReference type="ARBA" id="ARBA00023043"/>
    </source>
</evidence>
<dbReference type="EMBL" id="ABDG02000021">
    <property type="protein sequence ID" value="EHK47108.1"/>
    <property type="molecule type" value="Genomic_DNA"/>
</dbReference>
<dbReference type="PROSITE" id="PS50297">
    <property type="entry name" value="ANK_REP_REGION"/>
    <property type="match status" value="4"/>
</dbReference>
<dbReference type="InterPro" id="IPR036770">
    <property type="entry name" value="Ankyrin_rpt-contain_sf"/>
</dbReference>
<evidence type="ECO:0000256" key="1">
    <source>
        <dbReference type="ARBA" id="ARBA00022737"/>
    </source>
</evidence>
<dbReference type="GeneID" id="25783233"/>
<feature type="repeat" description="ANK" evidence="3">
    <location>
        <begin position="933"/>
        <end position="967"/>
    </location>
</feature>
<feature type="repeat" description="ANK" evidence="3">
    <location>
        <begin position="1005"/>
        <end position="1037"/>
    </location>
</feature>
<dbReference type="STRING" id="452589.G9NPV5"/>